<dbReference type="GO" id="GO:0016324">
    <property type="term" value="C:apical plasma membrane"/>
    <property type="evidence" value="ECO:0007669"/>
    <property type="project" value="UniProtKB-SubCell"/>
</dbReference>
<evidence type="ECO:0000256" key="28">
    <source>
        <dbReference type="ARBA" id="ARBA00024167"/>
    </source>
</evidence>
<feature type="domain" description="Potassium channel" evidence="42">
    <location>
        <begin position="210"/>
        <end position="285"/>
    </location>
</feature>
<feature type="transmembrane region" description="Helical" evidence="41">
    <location>
        <begin position="195"/>
        <end position="221"/>
    </location>
</feature>
<evidence type="ECO:0000256" key="36">
    <source>
        <dbReference type="ARBA" id="ARBA00046361"/>
    </source>
</evidence>
<feature type="region of interest" description="Disordered" evidence="40">
    <location>
        <begin position="306"/>
        <end position="342"/>
    </location>
</feature>
<keyword evidence="16 37" id="KW-0631">Potassium channel</keyword>
<dbReference type="InterPro" id="IPR005408">
    <property type="entry name" value="2pore_dom_K_chnl_TWIK"/>
</dbReference>
<evidence type="ECO:0000256" key="33">
    <source>
        <dbReference type="ARBA" id="ARBA00044635"/>
    </source>
</evidence>
<dbReference type="InterPro" id="IPR003092">
    <property type="entry name" value="2pore_dom_K_chnl_TASK"/>
</dbReference>
<comment type="catalytic activity">
    <reaction evidence="31">
        <text>Na(+)(in) = Na(+)(out)</text>
        <dbReference type="Rhea" id="RHEA:34963"/>
        <dbReference type="ChEBI" id="CHEBI:29101"/>
    </reaction>
</comment>
<keyword evidence="15" id="KW-0967">Endosome</keyword>
<dbReference type="GO" id="GO:0043204">
    <property type="term" value="C:perikaryon"/>
    <property type="evidence" value="ECO:0007669"/>
    <property type="project" value="UniProtKB-SubCell"/>
</dbReference>
<dbReference type="PANTHER" id="PTHR11003">
    <property type="entry name" value="POTASSIUM CHANNEL, SUBFAMILY K"/>
    <property type="match status" value="1"/>
</dbReference>
<evidence type="ECO:0000256" key="16">
    <source>
        <dbReference type="ARBA" id="ARBA00022826"/>
    </source>
</evidence>
<comment type="catalytic activity">
    <reaction evidence="1">
        <text>NH4(+)(in) = NH4(+)(out)</text>
        <dbReference type="Rhea" id="RHEA:28747"/>
        <dbReference type="ChEBI" id="CHEBI:28938"/>
    </reaction>
</comment>
<dbReference type="PRINTS" id="PR01333">
    <property type="entry name" value="2POREKCHANEL"/>
</dbReference>
<dbReference type="Pfam" id="PF07885">
    <property type="entry name" value="Ion_trans_2"/>
    <property type="match status" value="2"/>
</dbReference>
<evidence type="ECO:0000256" key="29">
    <source>
        <dbReference type="ARBA" id="ARBA00034109"/>
    </source>
</evidence>
<comment type="similarity">
    <text evidence="8 39">Belongs to the two pore domain potassium channel (TC 1.A.1.8) family.</text>
</comment>
<evidence type="ECO:0000256" key="13">
    <source>
        <dbReference type="ARBA" id="ARBA00022538"/>
    </source>
</evidence>
<evidence type="ECO:0000256" key="26">
    <source>
        <dbReference type="ARBA" id="ARBA00023303"/>
    </source>
</evidence>
<proteinExistence type="inferred from homology"/>
<evidence type="ECO:0000256" key="14">
    <source>
        <dbReference type="ARBA" id="ARBA00022692"/>
    </source>
</evidence>
<keyword evidence="44" id="KW-1185">Reference proteome</keyword>
<keyword evidence="25" id="KW-0966">Cell projection</keyword>
<dbReference type="FunFam" id="1.10.287.70:FF:000360">
    <property type="entry name" value="Potassium two pore domain channel subfamily K member 6"/>
    <property type="match status" value="1"/>
</dbReference>
<keyword evidence="10 37" id="KW-0813">Transport</keyword>
<protein>
    <recommendedName>
        <fullName evidence="9">Potassium channel subfamily K member 1</fullName>
    </recommendedName>
</protein>
<evidence type="ECO:0000256" key="22">
    <source>
        <dbReference type="ARBA" id="ARBA00023136"/>
    </source>
</evidence>
<feature type="transmembrane region" description="Helical" evidence="41">
    <location>
        <begin position="152"/>
        <end position="175"/>
    </location>
</feature>
<dbReference type="PRINTS" id="PR01586">
    <property type="entry name" value="TWIKCHANNEL"/>
</dbReference>
<evidence type="ECO:0000256" key="4">
    <source>
        <dbReference type="ARBA" id="ARBA00004279"/>
    </source>
</evidence>
<evidence type="ECO:0000256" key="9">
    <source>
        <dbReference type="ARBA" id="ARBA00016212"/>
    </source>
</evidence>
<comment type="catalytic activity">
    <reaction evidence="30">
        <text>K(+)(in) = K(+)(out)</text>
        <dbReference type="Rhea" id="RHEA:29463"/>
        <dbReference type="ChEBI" id="CHEBI:29103"/>
    </reaction>
</comment>
<evidence type="ECO:0000256" key="40">
    <source>
        <dbReference type="SAM" id="MobiDB-lite"/>
    </source>
</evidence>
<dbReference type="GO" id="GO:0030425">
    <property type="term" value="C:dendrite"/>
    <property type="evidence" value="ECO:0007669"/>
    <property type="project" value="UniProtKB-SubCell"/>
</dbReference>
<evidence type="ECO:0000256" key="21">
    <source>
        <dbReference type="ARBA" id="ARBA00023065"/>
    </source>
</evidence>
<sequence>MMLSTGKLPSQRSTEAVVGAAHSQLLGSTAAARMRAGGRLLVYIFCCFLYLVFGALVFSSIESPLELRLITKLKYLRQQILQDHPCLSDSALEDLIQEVVKASNRGVSAANNVSGEPNWSFGQSLFFSSTIVTTIGYGNVTPLSREGKMFCIIYAMIGIPLTLVLLSALVDRLMVFSTAFLQYLNSRLGHLYQPFNIRVLHLMAVGSILIIFCIMIPASIFAAIEPEWDFLDSLYYCFISLTTVGLGDYIPGDFPNQPYRPFYKILTTVYLLVGLTFMMLLLTIYYEIPELNLGILFLMRSDERTGDPEKMRLSAPTTTKYTEEESKETPSPEDITPVHARP</sequence>
<dbReference type="AlphaFoldDB" id="A0A9P0MTH4"/>
<comment type="catalytic activity">
    <reaction evidence="32">
        <text>L-glutamate(out) = L-glutamate(in)</text>
        <dbReference type="Rhea" id="RHEA:66336"/>
        <dbReference type="ChEBI" id="CHEBI:29985"/>
    </reaction>
</comment>
<keyword evidence="26 39" id="KW-0407">Ion channel</keyword>
<evidence type="ECO:0000256" key="1">
    <source>
        <dbReference type="ARBA" id="ARBA00000309"/>
    </source>
</evidence>
<keyword evidence="20" id="KW-0770">Synapse</keyword>
<dbReference type="PRINTS" id="PR01096">
    <property type="entry name" value="TWIK1CHANNEL"/>
</dbReference>
<comment type="subcellular location">
    <subcellularLocation>
        <location evidence="3">Apical cell membrane</location>
    </subcellularLocation>
    <subcellularLocation>
        <location evidence="7">Cell membrane</location>
        <topology evidence="7">Multi-pass membrane protein</topology>
    </subcellularLocation>
    <subcellularLocation>
        <location evidence="4">Cell projection</location>
        <location evidence="4">Dendrite</location>
    </subcellularLocation>
    <subcellularLocation>
        <location evidence="6">Cytoplasmic vesicle</location>
    </subcellularLocation>
    <subcellularLocation>
        <location evidence="5">Perikaryon</location>
    </subcellularLocation>
    <subcellularLocation>
        <location evidence="2">Recycling endosome</location>
    </subcellularLocation>
    <subcellularLocation>
        <location evidence="29">Synaptic cell membrane</location>
    </subcellularLocation>
</comment>
<keyword evidence="18 37" id="KW-0630">Potassium</keyword>
<dbReference type="GO" id="GO:0022841">
    <property type="term" value="F:potassium ion leak channel activity"/>
    <property type="evidence" value="ECO:0007669"/>
    <property type="project" value="TreeGrafter"/>
</dbReference>
<keyword evidence="17" id="KW-0832">Ubl conjugation</keyword>
<evidence type="ECO:0000256" key="6">
    <source>
        <dbReference type="ARBA" id="ARBA00004541"/>
    </source>
</evidence>
<evidence type="ECO:0000256" key="25">
    <source>
        <dbReference type="ARBA" id="ARBA00023273"/>
    </source>
</evidence>
<evidence type="ECO:0000256" key="8">
    <source>
        <dbReference type="ARBA" id="ARBA00006666"/>
    </source>
</evidence>
<keyword evidence="14 39" id="KW-0812">Transmembrane</keyword>
<evidence type="ECO:0000313" key="43">
    <source>
        <dbReference type="EMBL" id="CAH1401997.1"/>
    </source>
</evidence>
<accession>A0A9P0MTH4</accession>
<keyword evidence="12" id="KW-1017">Isopeptide bond</keyword>
<comment type="catalytic activity">
    <reaction evidence="33">
        <text>Li(+)(in) = Li(+)(out)</text>
        <dbReference type="Rhea" id="RHEA:78551"/>
        <dbReference type="ChEBI" id="CHEBI:49713"/>
    </reaction>
</comment>
<feature type="glycosylation site" description="N-linked (GlcNAc...) asparagine" evidence="38">
    <location>
        <position position="112"/>
    </location>
</feature>
<dbReference type="PIRSF" id="PIRSF038061">
    <property type="entry name" value="K_channel_subfamily_K_type"/>
    <property type="match status" value="1"/>
</dbReference>
<evidence type="ECO:0000256" key="31">
    <source>
        <dbReference type="ARBA" id="ARBA00036239"/>
    </source>
</evidence>
<name>A0A9P0MTH4_NEZVI</name>
<dbReference type="GO" id="GO:0015271">
    <property type="term" value="F:outward rectifier potassium channel activity"/>
    <property type="evidence" value="ECO:0007669"/>
    <property type="project" value="TreeGrafter"/>
</dbReference>
<evidence type="ECO:0000256" key="11">
    <source>
        <dbReference type="ARBA" id="ARBA00022475"/>
    </source>
</evidence>
<keyword evidence="11" id="KW-1003">Cell membrane</keyword>
<feature type="transmembrane region" description="Helical" evidence="41">
    <location>
        <begin position="233"/>
        <end position="250"/>
    </location>
</feature>
<evidence type="ECO:0000256" key="3">
    <source>
        <dbReference type="ARBA" id="ARBA00004221"/>
    </source>
</evidence>
<dbReference type="InterPro" id="IPR013099">
    <property type="entry name" value="K_chnl_dom"/>
</dbReference>
<evidence type="ECO:0000259" key="42">
    <source>
        <dbReference type="Pfam" id="PF07885"/>
    </source>
</evidence>
<dbReference type="Proteomes" id="UP001152798">
    <property type="component" value="Chromosome 5"/>
</dbReference>
<comment type="catalytic activity">
    <reaction evidence="35">
        <text>Cs(+)(in) = Cs(+)(out)</text>
        <dbReference type="Rhea" id="RHEA:78555"/>
        <dbReference type="ChEBI" id="CHEBI:49547"/>
    </reaction>
</comment>
<dbReference type="GO" id="GO:0030322">
    <property type="term" value="P:stabilization of membrane potential"/>
    <property type="evidence" value="ECO:0007669"/>
    <property type="project" value="TreeGrafter"/>
</dbReference>
<keyword evidence="22 37" id="KW-0472">Membrane</keyword>
<evidence type="ECO:0000256" key="12">
    <source>
        <dbReference type="ARBA" id="ARBA00022499"/>
    </source>
</evidence>
<evidence type="ECO:0000256" key="24">
    <source>
        <dbReference type="ARBA" id="ARBA00023180"/>
    </source>
</evidence>
<evidence type="ECO:0000256" key="38">
    <source>
        <dbReference type="PIRSR" id="PIRSR038061-1"/>
    </source>
</evidence>
<evidence type="ECO:0000256" key="39">
    <source>
        <dbReference type="RuleBase" id="RU003857"/>
    </source>
</evidence>
<evidence type="ECO:0000256" key="15">
    <source>
        <dbReference type="ARBA" id="ARBA00022753"/>
    </source>
</evidence>
<evidence type="ECO:0000256" key="10">
    <source>
        <dbReference type="ARBA" id="ARBA00022448"/>
    </source>
</evidence>
<keyword evidence="23" id="KW-1015">Disulfide bond</keyword>
<dbReference type="PANTHER" id="PTHR11003:SF249">
    <property type="entry name" value="TWO PORE POTASSIUM CHANNEL PROTEIN SUP-9"/>
    <property type="match status" value="1"/>
</dbReference>
<evidence type="ECO:0000256" key="23">
    <source>
        <dbReference type="ARBA" id="ARBA00023157"/>
    </source>
</evidence>
<feature type="compositionally biased region" description="Basic and acidic residues" evidence="40">
    <location>
        <begin position="321"/>
        <end position="330"/>
    </location>
</feature>
<evidence type="ECO:0000256" key="20">
    <source>
        <dbReference type="ARBA" id="ARBA00023018"/>
    </source>
</evidence>
<evidence type="ECO:0000256" key="34">
    <source>
        <dbReference type="ARBA" id="ARBA00044657"/>
    </source>
</evidence>
<gene>
    <name evidence="43" type="ORF">NEZAVI_LOCUS10921</name>
</gene>
<dbReference type="EMBL" id="OV725081">
    <property type="protein sequence ID" value="CAH1401997.1"/>
    <property type="molecule type" value="Genomic_DNA"/>
</dbReference>
<dbReference type="GO" id="GO:0055037">
    <property type="term" value="C:recycling endosome"/>
    <property type="evidence" value="ECO:0007669"/>
    <property type="project" value="UniProtKB-SubCell"/>
</dbReference>
<organism evidence="43 44">
    <name type="scientific">Nezara viridula</name>
    <name type="common">Southern green stink bug</name>
    <name type="synonym">Cimex viridulus</name>
    <dbReference type="NCBI Taxonomy" id="85310"/>
    <lineage>
        <taxon>Eukaryota</taxon>
        <taxon>Metazoa</taxon>
        <taxon>Ecdysozoa</taxon>
        <taxon>Arthropoda</taxon>
        <taxon>Hexapoda</taxon>
        <taxon>Insecta</taxon>
        <taxon>Pterygota</taxon>
        <taxon>Neoptera</taxon>
        <taxon>Paraneoptera</taxon>
        <taxon>Hemiptera</taxon>
        <taxon>Heteroptera</taxon>
        <taxon>Panheteroptera</taxon>
        <taxon>Pentatomomorpha</taxon>
        <taxon>Pentatomoidea</taxon>
        <taxon>Pentatomidae</taxon>
        <taxon>Pentatominae</taxon>
        <taxon>Nezara</taxon>
    </lineage>
</organism>
<keyword evidence="21 37" id="KW-0406">Ion transport</keyword>
<evidence type="ECO:0000256" key="18">
    <source>
        <dbReference type="ARBA" id="ARBA00022958"/>
    </source>
</evidence>
<evidence type="ECO:0000256" key="27">
    <source>
        <dbReference type="ARBA" id="ARBA00023329"/>
    </source>
</evidence>
<evidence type="ECO:0000256" key="30">
    <source>
        <dbReference type="ARBA" id="ARBA00034430"/>
    </source>
</evidence>
<comment type="catalytic activity">
    <reaction evidence="34">
        <text>Rb(+)(in) = Rb(+)(out)</text>
        <dbReference type="Rhea" id="RHEA:78547"/>
        <dbReference type="ChEBI" id="CHEBI:49847"/>
    </reaction>
</comment>
<evidence type="ECO:0000256" key="37">
    <source>
        <dbReference type="PIRNR" id="PIRNR038061"/>
    </source>
</evidence>
<dbReference type="OrthoDB" id="297496at2759"/>
<evidence type="ECO:0000256" key="17">
    <source>
        <dbReference type="ARBA" id="ARBA00022843"/>
    </source>
</evidence>
<dbReference type="GO" id="GO:0097060">
    <property type="term" value="C:synaptic membrane"/>
    <property type="evidence" value="ECO:0007669"/>
    <property type="project" value="UniProtKB-SubCell"/>
</dbReference>
<feature type="domain" description="Potassium channel" evidence="42">
    <location>
        <begin position="117"/>
        <end position="173"/>
    </location>
</feature>
<feature type="transmembrane region" description="Helical" evidence="41">
    <location>
        <begin position="121"/>
        <end position="140"/>
    </location>
</feature>
<dbReference type="SUPFAM" id="SSF81324">
    <property type="entry name" value="Voltage-gated potassium channels"/>
    <property type="match status" value="2"/>
</dbReference>
<evidence type="ECO:0000256" key="7">
    <source>
        <dbReference type="ARBA" id="ARBA00004651"/>
    </source>
</evidence>
<dbReference type="Gene3D" id="1.10.287.70">
    <property type="match status" value="1"/>
</dbReference>
<evidence type="ECO:0000256" key="19">
    <source>
        <dbReference type="ARBA" id="ARBA00022989"/>
    </source>
</evidence>
<evidence type="ECO:0000256" key="35">
    <source>
        <dbReference type="ARBA" id="ARBA00044691"/>
    </source>
</evidence>
<feature type="transmembrane region" description="Helical" evidence="41">
    <location>
        <begin position="262"/>
        <end position="286"/>
    </location>
</feature>
<keyword evidence="13 37" id="KW-0633">Potassium transport</keyword>
<reference evidence="43" key="1">
    <citation type="submission" date="2022-01" db="EMBL/GenBank/DDBJ databases">
        <authorList>
            <person name="King R."/>
        </authorList>
    </citation>
    <scope>NUCLEOTIDE SEQUENCE</scope>
</reference>
<evidence type="ECO:0000256" key="41">
    <source>
        <dbReference type="SAM" id="Phobius"/>
    </source>
</evidence>
<evidence type="ECO:0000256" key="32">
    <source>
        <dbReference type="ARBA" id="ARBA00036683"/>
    </source>
</evidence>
<keyword evidence="24" id="KW-0325">Glycoprotein</keyword>
<evidence type="ECO:0000256" key="2">
    <source>
        <dbReference type="ARBA" id="ARBA00004172"/>
    </source>
</evidence>
<evidence type="ECO:0000256" key="5">
    <source>
        <dbReference type="ARBA" id="ARBA00004484"/>
    </source>
</evidence>
<keyword evidence="27" id="KW-0968">Cytoplasmic vesicle</keyword>
<comment type="catalytic activity">
    <reaction evidence="28">
        <text>chloride(in) = chloride(out)</text>
        <dbReference type="Rhea" id="RHEA:29823"/>
        <dbReference type="ChEBI" id="CHEBI:17996"/>
    </reaction>
</comment>
<feature type="transmembrane region" description="Helical" evidence="41">
    <location>
        <begin position="40"/>
        <end position="61"/>
    </location>
</feature>
<keyword evidence="19 41" id="KW-1133">Transmembrane helix</keyword>
<dbReference type="InterPro" id="IPR001779">
    <property type="entry name" value="2pore_dom_K_chnl_TWIK1"/>
</dbReference>
<comment type="subunit">
    <text evidence="36">Homodimer; disulfide-linked. Heterodimer with KCNK2; disulfide-linked. In astrocytes, forms mostly heterodimeric potassium channels with KCNK2, with only a minor proportion of functional channels containing homodimeric KCNK1. Interacts with KCNK3 and KCNK9, forming functional heterodimeric channels. Interacts with GNG4. Identified in a complex with PSD and ARF6; interacts only with PSD that is bound to ARF6. Interacts with UBE2I.</text>
</comment>
<dbReference type="InterPro" id="IPR003280">
    <property type="entry name" value="2pore_dom_K_chnl"/>
</dbReference>
<evidence type="ECO:0000313" key="44">
    <source>
        <dbReference type="Proteomes" id="UP001152798"/>
    </source>
</evidence>